<evidence type="ECO:0000256" key="4">
    <source>
        <dbReference type="ARBA" id="ARBA00047968"/>
    </source>
</evidence>
<evidence type="ECO:0000313" key="11">
    <source>
        <dbReference type="Proteomes" id="UP000316471"/>
    </source>
</evidence>
<dbReference type="SUPFAM" id="SSF81301">
    <property type="entry name" value="Nucleotidyltransferase"/>
    <property type="match status" value="1"/>
</dbReference>
<feature type="region of interest" description="Disordered" evidence="6">
    <location>
        <begin position="1"/>
        <end position="21"/>
    </location>
</feature>
<evidence type="ECO:0000256" key="2">
    <source>
        <dbReference type="ARBA" id="ARBA00024329"/>
    </source>
</evidence>
<dbReference type="RefSeq" id="WP_144816240.1">
    <property type="nucleotide sequence ID" value="NZ_VLKP01000011.1"/>
</dbReference>
<dbReference type="Gene3D" id="3.30.460.10">
    <property type="entry name" value="Beta Polymerase, domain 2"/>
    <property type="match status" value="1"/>
</dbReference>
<dbReference type="CDD" id="cd04876">
    <property type="entry name" value="ACT_RelA-SpoT"/>
    <property type="match status" value="1"/>
</dbReference>
<dbReference type="InterPro" id="IPR012675">
    <property type="entry name" value="Beta-grasp_dom_sf"/>
</dbReference>
<dbReference type="PROSITE" id="PS51880">
    <property type="entry name" value="TGS"/>
    <property type="match status" value="1"/>
</dbReference>
<dbReference type="PROSITE" id="PS51671">
    <property type="entry name" value="ACT"/>
    <property type="match status" value="1"/>
</dbReference>
<proteinExistence type="inferred from homology"/>
<dbReference type="SUPFAM" id="SSF109604">
    <property type="entry name" value="HD-domain/PDEase-like"/>
    <property type="match status" value="1"/>
</dbReference>
<dbReference type="Pfam" id="PF19296">
    <property type="entry name" value="RelA_AH_RIS"/>
    <property type="match status" value="2"/>
</dbReference>
<dbReference type="PANTHER" id="PTHR21262:SF36">
    <property type="entry name" value="BIFUNCTIONAL (P)PPGPP SYNTHASE_HYDROLASE SPOT"/>
    <property type="match status" value="1"/>
</dbReference>
<dbReference type="Pfam" id="PF13328">
    <property type="entry name" value="HD_4"/>
    <property type="match status" value="1"/>
</dbReference>
<comment type="catalytic activity">
    <reaction evidence="4">
        <text>guanosine 3',5'-bis(diphosphate) + H2O = GDP + diphosphate + H(+)</text>
        <dbReference type="Rhea" id="RHEA:14253"/>
        <dbReference type="ChEBI" id="CHEBI:15377"/>
        <dbReference type="ChEBI" id="CHEBI:15378"/>
        <dbReference type="ChEBI" id="CHEBI:33019"/>
        <dbReference type="ChEBI" id="CHEBI:58189"/>
        <dbReference type="ChEBI" id="CHEBI:77828"/>
        <dbReference type="EC" id="3.1.7.2"/>
    </reaction>
</comment>
<feature type="domain" description="HD" evidence="8">
    <location>
        <begin position="65"/>
        <end position="164"/>
    </location>
</feature>
<comment type="function">
    <text evidence="5">In eubacteria ppGpp (guanosine 3'-diphosphate 5'-diphosphate) is a mediator of the stringent response that coordinates a variety of cellular activities in response to changes in nutritional abundance.</text>
</comment>
<name>A0A562LJX9_9GAMM</name>
<dbReference type="EMBL" id="VLKP01000011">
    <property type="protein sequence ID" value="TWI07929.1"/>
    <property type="molecule type" value="Genomic_DNA"/>
</dbReference>
<reference evidence="10 11" key="1">
    <citation type="journal article" date="2015" name="Stand. Genomic Sci.">
        <title>Genomic Encyclopedia of Bacterial and Archaeal Type Strains, Phase III: the genomes of soil and plant-associated and newly described type strains.</title>
        <authorList>
            <person name="Whitman W.B."/>
            <person name="Woyke T."/>
            <person name="Klenk H.P."/>
            <person name="Zhou Y."/>
            <person name="Lilburn T.G."/>
            <person name="Beck B.J."/>
            <person name="De Vos P."/>
            <person name="Vandamme P."/>
            <person name="Eisen J.A."/>
            <person name="Garrity G."/>
            <person name="Hugenholtz P."/>
            <person name="Kyrpides N.C."/>
        </authorList>
    </citation>
    <scope>NUCLEOTIDE SEQUENCE [LARGE SCALE GENOMIC DNA]</scope>
    <source>
        <strain evidence="10 11">CGMCC 1.10136</strain>
    </source>
</reference>
<dbReference type="InterPro" id="IPR043519">
    <property type="entry name" value="NT_sf"/>
</dbReference>
<dbReference type="InterPro" id="IPR045865">
    <property type="entry name" value="ACT-like_dom_sf"/>
</dbReference>
<dbReference type="InterPro" id="IPR012676">
    <property type="entry name" value="TGS-like"/>
</dbReference>
<dbReference type="GO" id="GO:0042594">
    <property type="term" value="P:response to starvation"/>
    <property type="evidence" value="ECO:0007669"/>
    <property type="project" value="TreeGrafter"/>
</dbReference>
<feature type="domain" description="ACT" evidence="7">
    <location>
        <begin position="654"/>
        <end position="726"/>
    </location>
</feature>
<dbReference type="PROSITE" id="PS51831">
    <property type="entry name" value="HD"/>
    <property type="match status" value="1"/>
</dbReference>
<keyword evidence="11" id="KW-1185">Reference proteome</keyword>
<dbReference type="Proteomes" id="UP000316471">
    <property type="component" value="Unassembled WGS sequence"/>
</dbReference>
<dbReference type="InterPro" id="IPR045600">
    <property type="entry name" value="RelA/SpoT_AH_RIS"/>
</dbReference>
<dbReference type="InterPro" id="IPR004095">
    <property type="entry name" value="TGS"/>
</dbReference>
<feature type="domain" description="TGS" evidence="9">
    <location>
        <begin position="406"/>
        <end position="467"/>
    </location>
</feature>
<dbReference type="FunFam" id="1.10.3210.10:FF:000001">
    <property type="entry name" value="GTP pyrophosphokinase RelA"/>
    <property type="match status" value="1"/>
</dbReference>
<dbReference type="InterPro" id="IPR002912">
    <property type="entry name" value="ACT_dom"/>
</dbReference>
<dbReference type="AlphaFoldDB" id="A0A562LJX9"/>
<dbReference type="InterPro" id="IPR003607">
    <property type="entry name" value="HD/PDEase_dom"/>
</dbReference>
<dbReference type="SMART" id="SM00471">
    <property type="entry name" value="HDc"/>
    <property type="match status" value="1"/>
</dbReference>
<dbReference type="GO" id="GO:0008893">
    <property type="term" value="F:guanosine-3',5'-bis(diphosphate) 3'-diphosphatase activity"/>
    <property type="evidence" value="ECO:0007669"/>
    <property type="project" value="UniProtKB-EC"/>
</dbReference>
<evidence type="ECO:0000313" key="10">
    <source>
        <dbReference type="EMBL" id="TWI07929.1"/>
    </source>
</evidence>
<dbReference type="SUPFAM" id="SSF81271">
    <property type="entry name" value="TGS-like"/>
    <property type="match status" value="1"/>
</dbReference>
<dbReference type="InterPro" id="IPR004811">
    <property type="entry name" value="RelA/Spo_fam"/>
</dbReference>
<accession>A0A562LJX9</accession>
<dbReference type="Pfam" id="PF04607">
    <property type="entry name" value="RelA_SpoT"/>
    <property type="match status" value="1"/>
</dbReference>
<dbReference type="FunFam" id="3.30.460.10:FF:000001">
    <property type="entry name" value="GTP pyrophosphokinase RelA"/>
    <property type="match status" value="1"/>
</dbReference>
<dbReference type="Gene3D" id="3.30.70.260">
    <property type="match status" value="1"/>
</dbReference>
<comment type="similarity">
    <text evidence="5">Belongs to the relA/spoT family.</text>
</comment>
<dbReference type="FunFam" id="3.10.20.30:FF:000002">
    <property type="entry name" value="GTP pyrophosphokinase (RelA/SpoT)"/>
    <property type="match status" value="1"/>
</dbReference>
<dbReference type="Pfam" id="PF02824">
    <property type="entry name" value="TGS"/>
    <property type="match status" value="1"/>
</dbReference>
<dbReference type="SUPFAM" id="SSF55021">
    <property type="entry name" value="ACT-like"/>
    <property type="match status" value="1"/>
</dbReference>
<dbReference type="UniPathway" id="UPA00908">
    <property type="reaction ID" value="UER00886"/>
</dbReference>
<comment type="caution">
    <text evidence="10">The sequence shown here is derived from an EMBL/GenBank/DDBJ whole genome shotgun (WGS) entry which is preliminary data.</text>
</comment>
<evidence type="ECO:0000256" key="1">
    <source>
        <dbReference type="ARBA" id="ARBA00022801"/>
    </source>
</evidence>
<dbReference type="SMART" id="SM00954">
    <property type="entry name" value="RelA_SpoT"/>
    <property type="match status" value="1"/>
</dbReference>
<dbReference type="Gene3D" id="1.10.3210.10">
    <property type="entry name" value="Hypothetical protein af1432"/>
    <property type="match status" value="1"/>
</dbReference>
<dbReference type="Gene3D" id="3.10.20.30">
    <property type="match status" value="1"/>
</dbReference>
<dbReference type="EC" id="3.1.7.2" evidence="3"/>
<evidence type="ECO:0000256" key="3">
    <source>
        <dbReference type="ARBA" id="ARBA00024387"/>
    </source>
</evidence>
<dbReference type="InterPro" id="IPR007685">
    <property type="entry name" value="RelA_SpoT"/>
</dbReference>
<evidence type="ECO:0000256" key="6">
    <source>
        <dbReference type="SAM" id="MobiDB-lite"/>
    </source>
</evidence>
<dbReference type="GO" id="GO:0015970">
    <property type="term" value="P:guanosine tetraphosphate biosynthetic process"/>
    <property type="evidence" value="ECO:0007669"/>
    <property type="project" value="UniProtKB-UniPathway"/>
</dbReference>
<dbReference type="CDD" id="cd01668">
    <property type="entry name" value="TGS_RSH"/>
    <property type="match status" value="1"/>
</dbReference>
<comment type="pathway">
    <text evidence="2">Purine metabolism; ppGpp biosynthesis; ppGpp from GDP: step 1/1.</text>
</comment>
<dbReference type="GO" id="GO:0015949">
    <property type="term" value="P:nucleobase-containing small molecule interconversion"/>
    <property type="evidence" value="ECO:0007669"/>
    <property type="project" value="UniProtKB-ARBA"/>
</dbReference>
<sequence>MNPRETAVHPAPAPASDDAGVPDYVRDLERVATYLPPEQLRLLRRAWAVGAAAHAGQTRKSGEPYITHPVAVAQVLAEQGLDVETLVAAILHDTLEDTPLDYDGLVAEFGDTVAELVDGVTKLDKLQFRDRQEAAAESFRKMLLAMARDLRVILIKLADRLHNMRTLGAQGTEARHRIARETLEIYAPIAQRLGMNLIKAELQDLGFRALHPWRHAVIEKRIRTQPVVRREALVQIEATLAQRLAKEKLVNRLVSRVKSPWSIYSKMRAEHKNFAQVMDVFGFRIVLRGVADCYHALGVVHAAYKPLDARFRDFIAIPKANGYQSLHTVLFGPYGSPIEVQIRTEEMDLVAERGIAAHWSYKQGGEGSTSAQNRAQDWITGLVEAQHATGSSLEFLENVKVDLFPDEVYLFTPKGDIMSLPRNSTALDFAYAVHTDVGNRAVAARVDGKLVPLRSRLASGQRVEIITAKSSAPKPQWLEFVVSGKARTSIRQQLKQLEHEDAVQLGHRMLDRALEVLETSLERVPAVRMDAYLAEQRYARLEALLADIALGNRMPVQVAQALVRTAPEKLGRREVRKPAAEDRILITGRERGVISFANCCQPVPGDDVMGYHTAGKGIVVHRVECPNVVEYRKSPDRWVSIGWDRKVEGHFGAALKIEVDNRPGALAQVAAAIAEADSNIDRVEYLERDTNMAVLRFGVEVRDRRHLADVMRRVRRLGVVLGVQRF</sequence>
<dbReference type="NCBIfam" id="TIGR00691">
    <property type="entry name" value="spoT_relA"/>
    <property type="match status" value="1"/>
</dbReference>
<dbReference type="CDD" id="cd00077">
    <property type="entry name" value="HDc"/>
    <property type="match status" value="1"/>
</dbReference>
<dbReference type="CDD" id="cd05399">
    <property type="entry name" value="NT_Rel-Spo_like"/>
    <property type="match status" value="1"/>
</dbReference>
<evidence type="ECO:0000259" key="8">
    <source>
        <dbReference type="PROSITE" id="PS51831"/>
    </source>
</evidence>
<dbReference type="InterPro" id="IPR006674">
    <property type="entry name" value="HD_domain"/>
</dbReference>
<evidence type="ECO:0000259" key="9">
    <source>
        <dbReference type="PROSITE" id="PS51880"/>
    </source>
</evidence>
<protein>
    <recommendedName>
        <fullName evidence="3">guanosine-3',5'-bis(diphosphate) 3'-diphosphatase</fullName>
        <ecNumber evidence="3">3.1.7.2</ecNumber>
    </recommendedName>
</protein>
<dbReference type="InterPro" id="IPR033655">
    <property type="entry name" value="TGS_RelA/SpoT"/>
</dbReference>
<evidence type="ECO:0000259" key="7">
    <source>
        <dbReference type="PROSITE" id="PS51671"/>
    </source>
</evidence>
<gene>
    <name evidence="10" type="ORF">IP93_02536</name>
</gene>
<dbReference type="Pfam" id="PF13291">
    <property type="entry name" value="ACT_4"/>
    <property type="match status" value="1"/>
</dbReference>
<keyword evidence="1 10" id="KW-0378">Hydrolase</keyword>
<dbReference type="OrthoDB" id="9805041at2"/>
<dbReference type="PANTHER" id="PTHR21262">
    <property type="entry name" value="GUANOSINE-3',5'-BIS DIPHOSPHATE 3'-PYROPHOSPHOHYDROLASE"/>
    <property type="match status" value="1"/>
</dbReference>
<evidence type="ECO:0000256" key="5">
    <source>
        <dbReference type="RuleBase" id="RU003847"/>
    </source>
</evidence>
<organism evidence="10 11">
    <name type="scientific">Aerolutibacter ruishenii</name>
    <dbReference type="NCBI Taxonomy" id="686800"/>
    <lineage>
        <taxon>Bacteria</taxon>
        <taxon>Pseudomonadati</taxon>
        <taxon>Pseudomonadota</taxon>
        <taxon>Gammaproteobacteria</taxon>
        <taxon>Lysobacterales</taxon>
        <taxon>Lysobacteraceae</taxon>
        <taxon>Aerolutibacter</taxon>
    </lineage>
</organism>
<dbReference type="GO" id="GO:0005886">
    <property type="term" value="C:plasma membrane"/>
    <property type="evidence" value="ECO:0007669"/>
    <property type="project" value="TreeGrafter"/>
</dbReference>
<dbReference type="GO" id="GO:0008728">
    <property type="term" value="F:GTP diphosphokinase activity"/>
    <property type="evidence" value="ECO:0007669"/>
    <property type="project" value="TreeGrafter"/>
</dbReference>